<reference evidence="1 2" key="1">
    <citation type="journal article" date="2014" name="Genome Biol. Evol.">
        <title>The secreted proteins of Achlya hypogyna and Thraustotheca clavata identify the ancestral oomycete secretome and reveal gene acquisitions by horizontal gene transfer.</title>
        <authorList>
            <person name="Misner I."/>
            <person name="Blouin N."/>
            <person name="Leonard G."/>
            <person name="Richards T.A."/>
            <person name="Lane C.E."/>
        </authorList>
    </citation>
    <scope>NUCLEOTIDE SEQUENCE [LARGE SCALE GENOMIC DNA]</scope>
    <source>
        <strain evidence="1 2">ATCC 34112</strain>
    </source>
</reference>
<protein>
    <submittedName>
        <fullName evidence="1">Uncharacterized protein</fullName>
    </submittedName>
</protein>
<dbReference type="Proteomes" id="UP000243217">
    <property type="component" value="Unassembled WGS sequence"/>
</dbReference>
<sequence length="215" mass="25057">MLTIFIELTLFNYPSVQNFTLDYLLHQMLASNAWNLKGVCQYGVFLGMNVGQECIWLETLDSGIFILSYIFQLPHFYYWLWCKWTKYYRHCLALFTTVQNHGHQLNCLANTSYELFIGNPTPLILIKPYSFTLDIRLSITSKLLKYLQKEYLFHDVDPTIVAICVALYIIPADFTQANTIVVDAYFYLFQIPLSPDVQDEQQDVLFGCILLSLNK</sequence>
<keyword evidence="2" id="KW-1185">Reference proteome</keyword>
<gene>
    <name evidence="1" type="ORF">THRCLA_00813</name>
</gene>
<accession>A0A1W0AA57</accession>
<organism evidence="1 2">
    <name type="scientific">Thraustotheca clavata</name>
    <dbReference type="NCBI Taxonomy" id="74557"/>
    <lineage>
        <taxon>Eukaryota</taxon>
        <taxon>Sar</taxon>
        <taxon>Stramenopiles</taxon>
        <taxon>Oomycota</taxon>
        <taxon>Saprolegniomycetes</taxon>
        <taxon>Saprolegniales</taxon>
        <taxon>Achlyaceae</taxon>
        <taxon>Thraustotheca</taxon>
    </lineage>
</organism>
<evidence type="ECO:0000313" key="2">
    <source>
        <dbReference type="Proteomes" id="UP000243217"/>
    </source>
</evidence>
<dbReference type="AlphaFoldDB" id="A0A1W0AA57"/>
<dbReference type="EMBL" id="JNBS01000268">
    <property type="protein sequence ID" value="OQS07176.1"/>
    <property type="molecule type" value="Genomic_DNA"/>
</dbReference>
<comment type="caution">
    <text evidence="1">The sequence shown here is derived from an EMBL/GenBank/DDBJ whole genome shotgun (WGS) entry which is preliminary data.</text>
</comment>
<dbReference type="OrthoDB" id="79579at2759"/>
<name>A0A1W0AA57_9STRA</name>
<evidence type="ECO:0000313" key="1">
    <source>
        <dbReference type="EMBL" id="OQS07176.1"/>
    </source>
</evidence>
<proteinExistence type="predicted"/>